<dbReference type="PANTHER" id="PTHR23160">
    <property type="entry name" value="SYNAPTONEMAL COMPLEX PROTEIN-RELATED"/>
    <property type="match status" value="1"/>
</dbReference>
<keyword evidence="1 2" id="KW-0175">Coiled coil</keyword>
<reference evidence="4" key="1">
    <citation type="submission" date="2021-03" db="EMBL/GenBank/DDBJ databases">
        <authorList>
            <consortium name="Genoscope - CEA"/>
            <person name="William W."/>
        </authorList>
    </citation>
    <scope>NUCLEOTIDE SEQUENCE</scope>
    <source>
        <strain evidence="4">Doubled-haploid Pahang</strain>
    </source>
</reference>
<dbReference type="SUPFAM" id="SSF57997">
    <property type="entry name" value="Tropomyosin"/>
    <property type="match status" value="1"/>
</dbReference>
<organism evidence="4">
    <name type="scientific">Musa acuminata subsp. malaccensis</name>
    <name type="common">Wild banana</name>
    <name type="synonym">Musa malaccensis</name>
    <dbReference type="NCBI Taxonomy" id="214687"/>
    <lineage>
        <taxon>Eukaryota</taxon>
        <taxon>Viridiplantae</taxon>
        <taxon>Streptophyta</taxon>
        <taxon>Embryophyta</taxon>
        <taxon>Tracheophyta</taxon>
        <taxon>Spermatophyta</taxon>
        <taxon>Magnoliopsida</taxon>
        <taxon>Liliopsida</taxon>
        <taxon>Zingiberales</taxon>
        <taxon>Musaceae</taxon>
        <taxon>Musa</taxon>
    </lineage>
</organism>
<dbReference type="PANTHER" id="PTHR23160:SF3">
    <property type="entry name" value="SYNAPTONEMAL COMPLEX PROTEIN 1-RELATED"/>
    <property type="match status" value="1"/>
</dbReference>
<dbReference type="EMBL" id="HG996474">
    <property type="protein sequence ID" value="CAG1835155.1"/>
    <property type="molecule type" value="Genomic_DNA"/>
</dbReference>
<feature type="coiled-coil region" evidence="2">
    <location>
        <begin position="636"/>
        <end position="704"/>
    </location>
</feature>
<feature type="coiled-coil region" evidence="2">
    <location>
        <begin position="47"/>
        <end position="274"/>
    </location>
</feature>
<evidence type="ECO:0000256" key="2">
    <source>
        <dbReference type="SAM" id="Coils"/>
    </source>
</evidence>
<accession>A0A8D6ZTN1</accession>
<evidence type="ECO:0000313" key="4">
    <source>
        <dbReference type="EMBL" id="CAG1835155.1"/>
    </source>
</evidence>
<evidence type="ECO:0000256" key="3">
    <source>
        <dbReference type="SAM" id="MobiDB-lite"/>
    </source>
</evidence>
<gene>
    <name evidence="4" type="ORF">GSMUA_232600.1</name>
</gene>
<sequence>MKKNLFDHLKSLSGSLAGPPRVAPLPVARVSSDSNSYGSFVNLKLTAEKLVKEQASLKTDLELAQTKLKKATEHIQVLETKLQQAVNEKAKLKVKQTEDTKLWKGLDSKLSSTKTMCDQLTETLQRLADQTCAAEEDKKIFEEKLDNNLKALDQFELLFNDLSTKLENASNTINNDKQEILELRHEKEEAEKCFRNHCYATDNAMKEKDAVIKELNEIIEDKKANLQSLDSQLQERQHELSLKEDTCKSLRASIINLENENSSLERSNRNFAQEIEKSCQHLKELEISFSGLAAIMVELHNESAALEKHIYMLFSSLEVYYDMVQKQKELTCWSAQHKYDQLHEQFKHCTIENDAIKLEKQEQKDQILELQKAQEFIMVQHADECRLAEEKVRILESEIKDLLSKKNDSDKLTIEFEGKVKDLSESHAISEAQVKSLSDKISSLESENHNLLDKLQLVSLEGAKEAEALQNEISMHHQTIQSIENQLSQLKYVLNEKEQLLTSSMEREKQLEEEKSEVQALLAAAEAKLREAKRQYDLMLEGKQLELSKHLKELSQKNDQAINDIQRKYEMEKLDIVSTEKEKTEKIIKEIEKGCDVKIAENKEQAKQCLMRVKEEHGKMIIQIKQNYEEKESSLLLHHKEELKRVQLQAENEMREKTSSLRKEHEIQVKSLTLQHEDECRKLQEELELQKTKEEKQKALLQLQWKVMGENQQVDQEVNSKKEFSVSSIKMREPYSRRKHKLTLTSPESRRKNLSLSGIMRTPMVSIMKKVEDGSPQNIPNHRKKVVTRHEYEIETSNGTITKRRKTKSTVMFGEPNTQKTLHTQTPITSNDVTNIRKVSGGNHPHPANIGDLFSEGSLNPYADDPYAFD</sequence>
<name>A0A8D6ZTN1_MUSAM</name>
<feature type="region of interest" description="Disordered" evidence="3">
    <location>
        <begin position="837"/>
        <end position="870"/>
    </location>
</feature>
<proteinExistence type="predicted"/>
<protein>
    <submittedName>
        <fullName evidence="4">(wild Malaysian banana) hypothetical protein</fullName>
    </submittedName>
</protein>
<evidence type="ECO:0000256" key="1">
    <source>
        <dbReference type="ARBA" id="ARBA00023054"/>
    </source>
</evidence>
<dbReference type="AlphaFoldDB" id="A0A8D6ZTN1"/>
<feature type="coiled-coil region" evidence="2">
    <location>
        <begin position="353"/>
        <end position="582"/>
    </location>
</feature>